<reference evidence="3 4" key="1">
    <citation type="submission" date="2019-08" db="EMBL/GenBank/DDBJ databases">
        <title>Bradyrhizobium hipponensis sp. nov., a rhizobium isolated from a Lupinus angustifolius root nodule in Tunisia.</title>
        <authorList>
            <person name="Off K."/>
            <person name="Rejili M."/>
            <person name="Mars M."/>
            <person name="Brachmann A."/>
            <person name="Marin M."/>
        </authorList>
    </citation>
    <scope>NUCLEOTIDE SEQUENCE [LARGE SCALE GENOMIC DNA]</scope>
    <source>
        <strain evidence="3 4">CTAW11</strain>
    </source>
</reference>
<evidence type="ECO:0000259" key="2">
    <source>
        <dbReference type="Pfam" id="PF12697"/>
    </source>
</evidence>
<protein>
    <submittedName>
        <fullName evidence="3">Alpha/beta hydrolase</fullName>
    </submittedName>
</protein>
<dbReference type="OrthoDB" id="9798888at2"/>
<dbReference type="SUPFAM" id="SSF53474">
    <property type="entry name" value="alpha/beta-Hydrolases"/>
    <property type="match status" value="1"/>
</dbReference>
<gene>
    <name evidence="3" type="ORF">FXB38_21135</name>
</gene>
<dbReference type="Pfam" id="PF12697">
    <property type="entry name" value="Abhydrolase_6"/>
    <property type="match status" value="1"/>
</dbReference>
<proteinExistence type="predicted"/>
<dbReference type="InterPro" id="IPR050266">
    <property type="entry name" value="AB_hydrolase_sf"/>
</dbReference>
<dbReference type="EMBL" id="VSSR01000034">
    <property type="protein sequence ID" value="TYL82258.1"/>
    <property type="molecule type" value="Genomic_DNA"/>
</dbReference>
<dbReference type="InterPro" id="IPR000073">
    <property type="entry name" value="AB_hydrolase_1"/>
</dbReference>
<accession>A0A5S4WL54</accession>
<keyword evidence="1 3" id="KW-0378">Hydrolase</keyword>
<dbReference type="PRINTS" id="PR00111">
    <property type="entry name" value="ABHYDROLASE"/>
</dbReference>
<dbReference type="Gene3D" id="3.40.50.1820">
    <property type="entry name" value="alpha/beta hydrolase"/>
    <property type="match status" value="1"/>
</dbReference>
<evidence type="ECO:0000256" key="1">
    <source>
        <dbReference type="ARBA" id="ARBA00022801"/>
    </source>
</evidence>
<keyword evidence="4" id="KW-1185">Reference proteome</keyword>
<evidence type="ECO:0000313" key="3">
    <source>
        <dbReference type="EMBL" id="TYL82258.1"/>
    </source>
</evidence>
<dbReference type="PANTHER" id="PTHR43798:SF31">
    <property type="entry name" value="AB HYDROLASE SUPERFAMILY PROTEIN YCLE"/>
    <property type="match status" value="1"/>
</dbReference>
<dbReference type="GO" id="GO:0016020">
    <property type="term" value="C:membrane"/>
    <property type="evidence" value="ECO:0007669"/>
    <property type="project" value="TreeGrafter"/>
</dbReference>
<sequence length="263" mass="27794">MKVASTGLELNVEERGGGNLSLVFLHYWGGSSRTWKHVTAKLAPHFRTVAIDHRGWGESDAPSDGYALADLAADAEGVIQALQLKRYVLIGHSMGGKVAQLMASRRPAGLAGLILVAPSPPQPMTMPADAREMMAGSYASRQAVEAAIDNVLTAKPLSAADREQVITDSLRGAAAAKIAWPRATSLEDITAQVGAINVPTIVVAGELDRVDSPDLLRAELLSRVPLAVMRELPGTGHLSMLESPDALVSIIEDFCLSLSGSTR</sequence>
<dbReference type="PANTHER" id="PTHR43798">
    <property type="entry name" value="MONOACYLGLYCEROL LIPASE"/>
    <property type="match status" value="1"/>
</dbReference>
<organism evidence="3 4">
    <name type="scientific">Bradyrhizobium cytisi</name>
    <dbReference type="NCBI Taxonomy" id="515489"/>
    <lineage>
        <taxon>Bacteria</taxon>
        <taxon>Pseudomonadati</taxon>
        <taxon>Pseudomonadota</taxon>
        <taxon>Alphaproteobacteria</taxon>
        <taxon>Hyphomicrobiales</taxon>
        <taxon>Nitrobacteraceae</taxon>
        <taxon>Bradyrhizobium</taxon>
    </lineage>
</organism>
<dbReference type="RefSeq" id="WP_148752916.1">
    <property type="nucleotide sequence ID" value="NZ_VSSR01000034.1"/>
</dbReference>
<feature type="domain" description="AB hydrolase-1" evidence="2">
    <location>
        <begin position="22"/>
        <end position="248"/>
    </location>
</feature>
<evidence type="ECO:0000313" key="4">
    <source>
        <dbReference type="Proteomes" id="UP000324853"/>
    </source>
</evidence>
<name>A0A5S4WL54_9BRAD</name>
<dbReference type="GO" id="GO:0016787">
    <property type="term" value="F:hydrolase activity"/>
    <property type="evidence" value="ECO:0007669"/>
    <property type="project" value="UniProtKB-KW"/>
</dbReference>
<comment type="caution">
    <text evidence="3">The sequence shown here is derived from an EMBL/GenBank/DDBJ whole genome shotgun (WGS) entry which is preliminary data.</text>
</comment>
<dbReference type="AlphaFoldDB" id="A0A5S4WL54"/>
<dbReference type="InterPro" id="IPR029058">
    <property type="entry name" value="AB_hydrolase_fold"/>
</dbReference>
<dbReference type="Proteomes" id="UP000324853">
    <property type="component" value="Unassembled WGS sequence"/>
</dbReference>